<dbReference type="PRINTS" id="PR01047">
    <property type="entry name" value="TRNASYNTHTHR"/>
</dbReference>
<dbReference type="SMART" id="SM00863">
    <property type="entry name" value="tRNA_SAD"/>
    <property type="match status" value="1"/>
</dbReference>
<evidence type="ECO:0000256" key="5">
    <source>
        <dbReference type="ARBA" id="ARBA00022723"/>
    </source>
</evidence>
<keyword evidence="4 13" id="KW-0436">Ligase</keyword>
<keyword evidence="10 13" id="KW-0648">Protein biosynthesis</keyword>
<evidence type="ECO:0000256" key="11">
    <source>
        <dbReference type="ARBA" id="ARBA00023146"/>
    </source>
</evidence>
<proteinExistence type="inferred from homology"/>
<feature type="binding site" evidence="13">
    <location>
        <position position="327"/>
    </location>
    <ligand>
        <name>Zn(2+)</name>
        <dbReference type="ChEBI" id="CHEBI:29105"/>
        <note>catalytic</note>
    </ligand>
</feature>
<dbReference type="InterPro" id="IPR036621">
    <property type="entry name" value="Anticodon-bd_dom_sf"/>
</dbReference>
<evidence type="ECO:0000256" key="12">
    <source>
        <dbReference type="ARBA" id="ARBA00049515"/>
    </source>
</evidence>
<dbReference type="GO" id="GO:0005524">
    <property type="term" value="F:ATP binding"/>
    <property type="evidence" value="ECO:0007669"/>
    <property type="project" value="UniProtKB-UniRule"/>
</dbReference>
<dbReference type="InterPro" id="IPR006195">
    <property type="entry name" value="aa-tRNA-synth_II"/>
</dbReference>
<keyword evidence="8 13" id="KW-0067">ATP-binding</keyword>
<evidence type="ECO:0000256" key="4">
    <source>
        <dbReference type="ARBA" id="ARBA00022598"/>
    </source>
</evidence>
<keyword evidence="7 13" id="KW-0862">Zinc</keyword>
<feature type="binding site" evidence="13">
    <location>
        <position position="276"/>
    </location>
    <ligand>
        <name>Zn(2+)</name>
        <dbReference type="ChEBI" id="CHEBI:29105"/>
        <note>catalytic</note>
    </ligand>
</feature>
<dbReference type="Pfam" id="PF03129">
    <property type="entry name" value="HGTP_anticodon"/>
    <property type="match status" value="1"/>
</dbReference>
<evidence type="ECO:0000256" key="1">
    <source>
        <dbReference type="ARBA" id="ARBA00008226"/>
    </source>
</evidence>
<evidence type="ECO:0000256" key="3">
    <source>
        <dbReference type="ARBA" id="ARBA00022555"/>
    </source>
</evidence>
<dbReference type="NCBIfam" id="TIGR00418">
    <property type="entry name" value="thrS"/>
    <property type="match status" value="1"/>
</dbReference>
<dbReference type="AlphaFoldDB" id="A0A0G1FPV3"/>
<dbReference type="GO" id="GO:0004829">
    <property type="term" value="F:threonine-tRNA ligase activity"/>
    <property type="evidence" value="ECO:0007669"/>
    <property type="project" value="UniProtKB-UniRule"/>
</dbReference>
<dbReference type="SUPFAM" id="SSF55681">
    <property type="entry name" value="Class II aaRS and biotin synthetases"/>
    <property type="match status" value="1"/>
</dbReference>
<dbReference type="STRING" id="1618578.UV74_C0013G0183"/>
<dbReference type="PROSITE" id="PS50862">
    <property type="entry name" value="AA_TRNA_LIGASE_II"/>
    <property type="match status" value="1"/>
</dbReference>
<dbReference type="FunFam" id="3.30.930.10:FF:000002">
    <property type="entry name" value="Threonine--tRNA ligase"/>
    <property type="match status" value="1"/>
</dbReference>
<dbReference type="HAMAP" id="MF_00184">
    <property type="entry name" value="Thr_tRNA_synth"/>
    <property type="match status" value="1"/>
</dbReference>
<feature type="domain" description="Aminoacyl-transfer RNA synthetases class-II family profile" evidence="14">
    <location>
        <begin position="208"/>
        <end position="479"/>
    </location>
</feature>
<dbReference type="InterPro" id="IPR033728">
    <property type="entry name" value="ThrRS_core"/>
</dbReference>
<dbReference type="PANTHER" id="PTHR11451:SF44">
    <property type="entry name" value="THREONINE--TRNA LIGASE, CHLOROPLASTIC_MITOCHONDRIAL 2"/>
    <property type="match status" value="1"/>
</dbReference>
<keyword evidence="5 13" id="KW-0479">Metal-binding</keyword>
<evidence type="ECO:0000313" key="15">
    <source>
        <dbReference type="EMBL" id="KKS97061.1"/>
    </source>
</evidence>
<dbReference type="InterPro" id="IPR045864">
    <property type="entry name" value="aa-tRNA-synth_II/BPL/LPL"/>
</dbReference>
<dbReference type="CDD" id="cd00860">
    <property type="entry name" value="ThrRS_anticodon"/>
    <property type="match status" value="1"/>
</dbReference>
<comment type="subunit">
    <text evidence="13">Homodimer.</text>
</comment>
<comment type="cofactor">
    <cofactor evidence="13">
        <name>Zn(2+)</name>
        <dbReference type="ChEBI" id="CHEBI:29105"/>
    </cofactor>
    <text evidence="13">Binds 1 zinc ion per subunit.</text>
</comment>
<evidence type="ECO:0000256" key="6">
    <source>
        <dbReference type="ARBA" id="ARBA00022741"/>
    </source>
</evidence>
<comment type="caution">
    <text evidence="13">Lacks conserved residue(s) required for the propagation of feature annotation.</text>
</comment>
<dbReference type="Pfam" id="PF00587">
    <property type="entry name" value="tRNA-synt_2b"/>
    <property type="match status" value="1"/>
</dbReference>
<dbReference type="InterPro" id="IPR004154">
    <property type="entry name" value="Anticodon-bd"/>
</dbReference>
<dbReference type="CDD" id="cd00771">
    <property type="entry name" value="ThrRS_core"/>
    <property type="match status" value="1"/>
</dbReference>
<name>A0A0G1FPV3_9BACT</name>
<keyword evidence="9 13" id="KW-0694">RNA-binding</keyword>
<protein>
    <recommendedName>
        <fullName evidence="13">Threonine--tRNA ligase</fullName>
        <ecNumber evidence="13">6.1.1.3</ecNumber>
    </recommendedName>
    <alternativeName>
        <fullName evidence="13">Threonyl-tRNA synthetase</fullName>
        <shortName evidence="13">ThrRS</shortName>
    </alternativeName>
</protein>
<evidence type="ECO:0000256" key="9">
    <source>
        <dbReference type="ARBA" id="ARBA00022884"/>
    </source>
</evidence>
<dbReference type="FunFam" id="3.30.980.10:FF:000005">
    <property type="entry name" value="Threonyl-tRNA synthetase, mitochondrial"/>
    <property type="match status" value="1"/>
</dbReference>
<evidence type="ECO:0000256" key="2">
    <source>
        <dbReference type="ARBA" id="ARBA00022490"/>
    </source>
</evidence>
<evidence type="ECO:0000256" key="13">
    <source>
        <dbReference type="HAMAP-Rule" id="MF_00184"/>
    </source>
</evidence>
<gene>
    <name evidence="13" type="primary">thrS</name>
    <name evidence="15" type="ORF">UV74_C0013G0183</name>
</gene>
<dbReference type="EMBL" id="LCFQ01000013">
    <property type="protein sequence ID" value="KKS97061.1"/>
    <property type="molecule type" value="Genomic_DNA"/>
</dbReference>
<dbReference type="EC" id="6.1.1.3" evidence="13"/>
<dbReference type="Pfam" id="PF07973">
    <property type="entry name" value="tRNA_SAD"/>
    <property type="match status" value="1"/>
</dbReference>
<dbReference type="Gene3D" id="3.30.980.10">
    <property type="entry name" value="Threonyl-trna Synthetase, Chain A, domain 2"/>
    <property type="match status" value="1"/>
</dbReference>
<dbReference type="PATRIC" id="fig|1618578.3.peg.531"/>
<organism evidence="15 16">
    <name type="scientific">Candidatus Woesebacteria bacterium GW2011_GWB1_43_14</name>
    <dbReference type="NCBI Taxonomy" id="1618578"/>
    <lineage>
        <taxon>Bacteria</taxon>
        <taxon>Candidatus Woeseibacteriota</taxon>
    </lineage>
</organism>
<dbReference type="Gene3D" id="3.30.54.20">
    <property type="match status" value="1"/>
</dbReference>
<keyword evidence="3 13" id="KW-0820">tRNA-binding</keyword>
<evidence type="ECO:0000256" key="8">
    <source>
        <dbReference type="ARBA" id="ARBA00022840"/>
    </source>
</evidence>
<keyword evidence="6 13" id="KW-0547">Nucleotide-binding</keyword>
<keyword evidence="2 13" id="KW-0963">Cytoplasm</keyword>
<feature type="binding site" evidence="13">
    <location>
        <position position="456"/>
    </location>
    <ligand>
        <name>Zn(2+)</name>
        <dbReference type="ChEBI" id="CHEBI:29105"/>
        <note>catalytic</note>
    </ligand>
</feature>
<dbReference type="GO" id="GO:0006435">
    <property type="term" value="P:threonyl-tRNA aminoacylation"/>
    <property type="evidence" value="ECO:0007669"/>
    <property type="project" value="UniProtKB-UniRule"/>
</dbReference>
<dbReference type="InterPro" id="IPR012947">
    <property type="entry name" value="tRNA_SAD"/>
</dbReference>
<evidence type="ECO:0000256" key="10">
    <source>
        <dbReference type="ARBA" id="ARBA00022917"/>
    </source>
</evidence>
<keyword evidence="11 13" id="KW-0030">Aminoacyl-tRNA synthetase</keyword>
<dbReference type="InterPro" id="IPR018163">
    <property type="entry name" value="Thr/Ala-tRNA-synth_IIc_edit"/>
</dbReference>
<comment type="subcellular location">
    <subcellularLocation>
        <location evidence="13">Cytoplasm</location>
    </subcellularLocation>
</comment>
<evidence type="ECO:0000259" key="14">
    <source>
        <dbReference type="PROSITE" id="PS50862"/>
    </source>
</evidence>
<comment type="similarity">
    <text evidence="1 13">Belongs to the class-II aminoacyl-tRNA synthetase family.</text>
</comment>
<dbReference type="FunFam" id="3.40.50.800:FF:000001">
    <property type="entry name" value="Threonine--tRNA ligase"/>
    <property type="match status" value="1"/>
</dbReference>
<dbReference type="InterPro" id="IPR002320">
    <property type="entry name" value="Thr-tRNA-ligase_IIa"/>
</dbReference>
<dbReference type="GO" id="GO:0000049">
    <property type="term" value="F:tRNA binding"/>
    <property type="evidence" value="ECO:0007669"/>
    <property type="project" value="UniProtKB-KW"/>
</dbReference>
<comment type="catalytic activity">
    <reaction evidence="12 13">
        <text>tRNA(Thr) + L-threonine + ATP = L-threonyl-tRNA(Thr) + AMP + diphosphate + H(+)</text>
        <dbReference type="Rhea" id="RHEA:24624"/>
        <dbReference type="Rhea" id="RHEA-COMP:9670"/>
        <dbReference type="Rhea" id="RHEA-COMP:9704"/>
        <dbReference type="ChEBI" id="CHEBI:15378"/>
        <dbReference type="ChEBI" id="CHEBI:30616"/>
        <dbReference type="ChEBI" id="CHEBI:33019"/>
        <dbReference type="ChEBI" id="CHEBI:57926"/>
        <dbReference type="ChEBI" id="CHEBI:78442"/>
        <dbReference type="ChEBI" id="CHEBI:78534"/>
        <dbReference type="ChEBI" id="CHEBI:456215"/>
        <dbReference type="EC" id="6.1.1.3"/>
    </reaction>
</comment>
<comment type="caution">
    <text evidence="15">The sequence shown here is derived from an EMBL/GenBank/DDBJ whole genome shotgun (WGS) entry which is preliminary data.</text>
</comment>
<evidence type="ECO:0000313" key="16">
    <source>
        <dbReference type="Proteomes" id="UP000034090"/>
    </source>
</evidence>
<evidence type="ECO:0000256" key="7">
    <source>
        <dbReference type="ARBA" id="ARBA00022833"/>
    </source>
</evidence>
<dbReference type="Gene3D" id="3.30.930.10">
    <property type="entry name" value="Bira Bifunctional Protein, Domain 2"/>
    <property type="match status" value="1"/>
</dbReference>
<dbReference type="SUPFAM" id="SSF55186">
    <property type="entry name" value="ThrRS/AlaRS common domain"/>
    <property type="match status" value="1"/>
</dbReference>
<sequence length="583" mass="67930">MKKANTNLESLRHSCEHVLTQAMLNIWPEIKMAMGPAINDGFYFDFESKIKISEDDFPKIEAEMAKIIKANLRFKKEEITFKKARELFKDNPYKEEWLAEIKADNQKPIVYWTGDKFVDLCRGPHVKKTGEIKAFKLLSVAGAYWRGNEKNKMLTRIYGTAFPSKKELDVYIAGLEQAKKNDHRKLGRELDLFTFSDLVGSGFPLYTPKGAIIRLELNKYIEEIQSKEGYMQVWTPQVAKADLFKISGHYDKYKGDMFRVASNYSDEEFFLKPMNCPQHTQIFKSQARSYRDLPFRITDFAMLYRDEKPGELIGLSRVRSFSQDDCHVFCTEEQVDDEADRAITMIKKVMKTFSFSYRYRLSTRDPKRPKDYLGDPKIWDKTEKWAEEIMDRNEIEYFNAPGEAAFYAPKMDLMTTDALGREWQLSTLQIDYVMPQRFKLTYTDKKGKSRTPVMLHRAIIGSPERFIMIILEHFGGNLPIWLSPIQVKILPITEKHLAFAKKIFKQIKNQGVRIEVDEKNDTLQAKIRNAQTERIPYMIIVGDKEIKSGKISLRLRTGENKQVDTNSFINDTKRLISGRSLKI</sequence>
<dbReference type="Proteomes" id="UP000034090">
    <property type="component" value="Unassembled WGS sequence"/>
</dbReference>
<reference evidence="15 16" key="1">
    <citation type="journal article" date="2015" name="Nature">
        <title>rRNA introns, odd ribosomes, and small enigmatic genomes across a large radiation of phyla.</title>
        <authorList>
            <person name="Brown C.T."/>
            <person name="Hug L.A."/>
            <person name="Thomas B.C."/>
            <person name="Sharon I."/>
            <person name="Castelle C.J."/>
            <person name="Singh A."/>
            <person name="Wilkins M.J."/>
            <person name="Williams K.H."/>
            <person name="Banfield J.F."/>
        </authorList>
    </citation>
    <scope>NUCLEOTIDE SEQUENCE [LARGE SCALE GENOMIC DNA]</scope>
</reference>
<dbReference type="InterPro" id="IPR047246">
    <property type="entry name" value="ThrRS_anticodon"/>
</dbReference>
<dbReference type="PANTHER" id="PTHR11451">
    <property type="entry name" value="THREONINE-TRNA LIGASE"/>
    <property type="match status" value="1"/>
</dbReference>
<dbReference type="Gene3D" id="3.40.50.800">
    <property type="entry name" value="Anticodon-binding domain"/>
    <property type="match status" value="1"/>
</dbReference>
<dbReference type="InterPro" id="IPR002314">
    <property type="entry name" value="aa-tRNA-synt_IIb"/>
</dbReference>
<accession>A0A0G1FPV3</accession>
<dbReference type="GO" id="GO:0005737">
    <property type="term" value="C:cytoplasm"/>
    <property type="evidence" value="ECO:0007669"/>
    <property type="project" value="UniProtKB-SubCell"/>
</dbReference>
<dbReference type="SUPFAM" id="SSF52954">
    <property type="entry name" value="Class II aaRS ABD-related"/>
    <property type="match status" value="1"/>
</dbReference>
<dbReference type="GO" id="GO:0046872">
    <property type="term" value="F:metal ion binding"/>
    <property type="evidence" value="ECO:0007669"/>
    <property type="project" value="UniProtKB-KW"/>
</dbReference>